<feature type="region of interest" description="Disordered" evidence="1">
    <location>
        <begin position="127"/>
        <end position="165"/>
    </location>
</feature>
<name>A0A2H4SL61_CORMI</name>
<dbReference type="Proteomes" id="UP000323067">
    <property type="component" value="Chromosome v"/>
</dbReference>
<dbReference type="VEuPathDB" id="FungiDB:CCM_04851"/>
<evidence type="ECO:0000313" key="3">
    <source>
        <dbReference type="Proteomes" id="UP000323067"/>
    </source>
</evidence>
<organism evidence="2 3">
    <name type="scientific">Cordyceps militaris</name>
    <name type="common">Caterpillar fungus</name>
    <name type="synonym">Clavaria militaris</name>
    <dbReference type="NCBI Taxonomy" id="73501"/>
    <lineage>
        <taxon>Eukaryota</taxon>
        <taxon>Fungi</taxon>
        <taxon>Dikarya</taxon>
        <taxon>Ascomycota</taxon>
        <taxon>Pezizomycotina</taxon>
        <taxon>Sordariomycetes</taxon>
        <taxon>Hypocreomycetidae</taxon>
        <taxon>Hypocreales</taxon>
        <taxon>Cordycipitaceae</taxon>
        <taxon>Cordyceps</taxon>
    </lineage>
</organism>
<sequence length="187" mass="20428">MVIIITIMQSTCARKMELGRCPLSRNVARVEHDSDDNLGGACPILRAECQTERRILRPQKVAVMALIRLANSSNYCPAEIHSYSHTRSVKVCPCYRSGTVLASTKQNRRDHQPNLASLCTGSGLNIPNQGPFVGTKSRGKKRKKRLPENRAAAHSGTGPSSVETPRKLLIMTTIDTHAPEEAAEIAA</sequence>
<reference evidence="2 3" key="1">
    <citation type="journal article" date="2017" name="BMC Genomics">
        <title>Chromosome level assembly and secondary metabolite potential of the parasitic fungus Cordyceps militaris.</title>
        <authorList>
            <person name="Kramer G.J."/>
            <person name="Nodwell J.R."/>
        </authorList>
    </citation>
    <scope>NUCLEOTIDE SEQUENCE [LARGE SCALE GENOMIC DNA]</scope>
    <source>
        <strain evidence="2 3">ATCC 34164</strain>
    </source>
</reference>
<dbReference type="AlphaFoldDB" id="A0A2H4SL61"/>
<dbReference type="EMBL" id="CP023325">
    <property type="protein sequence ID" value="ATY63819.1"/>
    <property type="molecule type" value="Genomic_DNA"/>
</dbReference>
<proteinExistence type="predicted"/>
<gene>
    <name evidence="2" type="ORF">A9K55_003965</name>
</gene>
<protein>
    <submittedName>
        <fullName evidence="2">Uncharacterized protein</fullName>
    </submittedName>
</protein>
<accession>A0A2H4SL61</accession>
<dbReference type="VEuPathDB" id="FungiDB:A9K55_003965"/>
<evidence type="ECO:0000313" key="2">
    <source>
        <dbReference type="EMBL" id="ATY63819.1"/>
    </source>
</evidence>
<evidence type="ECO:0000256" key="1">
    <source>
        <dbReference type="SAM" id="MobiDB-lite"/>
    </source>
</evidence>